<evidence type="ECO:0000256" key="2">
    <source>
        <dbReference type="ARBA" id="ARBA00007749"/>
    </source>
</evidence>
<comment type="similarity">
    <text evidence="2">Belongs to the metallo-beta-lactamase superfamily.</text>
</comment>
<dbReference type="InterPro" id="IPR001279">
    <property type="entry name" value="Metallo-B-lactamas"/>
</dbReference>
<sequence length="263" mass="28431">MSDDAAVCDRLIGLTLGWEQVPEFVSLEGGTREIVREPIIAVLVHAPVGWVLLETGCDPRPYRDGATDTVYGPYLPDFPSDGDPLLEGLAAHGLAPGDLALAAVSHLHVDHSGGLRHLADAGVPVAVQRRELEFARERASREVFYVREDYERDDLRWITLDGDARITPGIDAIATPGHTPGHMSYRVRMAESGTWLLAIDAIDLQRGIDEDRAIGSSADPADAPLRRASHDRLVALAAAEDARLIPGHCPLTWPSIADAAGHR</sequence>
<reference evidence="7 8" key="1">
    <citation type="journal article" date="2013" name="Biodegradation">
        <title>Quantitative proteomic analysis of ibuprofen-degrading Patulibacter sp. strain I11.</title>
        <authorList>
            <person name="Almeida B."/>
            <person name="Kjeldal H."/>
            <person name="Lolas I."/>
            <person name="Knudsen A.D."/>
            <person name="Carvalho G."/>
            <person name="Nielsen K.L."/>
            <person name="Barreto Crespo M.T."/>
            <person name="Stensballe A."/>
            <person name="Nielsen J.L."/>
        </authorList>
    </citation>
    <scope>NUCLEOTIDE SEQUENCE [LARGE SCALE GENOMIC DNA]</scope>
    <source>
        <strain evidence="7 8">I11</strain>
    </source>
</reference>
<dbReference type="EMBL" id="AGUD01000294">
    <property type="protein sequence ID" value="EHN09361.1"/>
    <property type="molecule type" value="Genomic_DNA"/>
</dbReference>
<dbReference type="CDD" id="cd07729">
    <property type="entry name" value="AHL_lactonase_MBL-fold"/>
    <property type="match status" value="1"/>
</dbReference>
<gene>
    <name evidence="7" type="ORF">PAI11_38190</name>
</gene>
<protein>
    <submittedName>
        <fullName evidence="7">Beta-lactamase-like protein</fullName>
    </submittedName>
</protein>
<dbReference type="InterPro" id="IPR036866">
    <property type="entry name" value="RibonucZ/Hydroxyglut_hydro"/>
</dbReference>
<name>H0EAE5_9ACTN</name>
<comment type="caution">
    <text evidence="7">The sequence shown here is derived from an EMBL/GenBank/DDBJ whole genome shotgun (WGS) entry which is preliminary data.</text>
</comment>
<evidence type="ECO:0000259" key="6">
    <source>
        <dbReference type="SMART" id="SM00849"/>
    </source>
</evidence>
<dbReference type="OrthoDB" id="3196337at2"/>
<dbReference type="RefSeq" id="WP_007578255.1">
    <property type="nucleotide sequence ID" value="NZ_AGUD01000294.1"/>
</dbReference>
<dbReference type="SUPFAM" id="SSF56281">
    <property type="entry name" value="Metallo-hydrolase/oxidoreductase"/>
    <property type="match status" value="1"/>
</dbReference>
<evidence type="ECO:0000313" key="8">
    <source>
        <dbReference type="Proteomes" id="UP000005143"/>
    </source>
</evidence>
<dbReference type="Gene3D" id="3.60.15.10">
    <property type="entry name" value="Ribonuclease Z/Hydroxyacylglutathione hydrolase-like"/>
    <property type="match status" value="1"/>
</dbReference>
<dbReference type="SMART" id="SM00849">
    <property type="entry name" value="Lactamase_B"/>
    <property type="match status" value="1"/>
</dbReference>
<dbReference type="Pfam" id="PF00753">
    <property type="entry name" value="Lactamase_B"/>
    <property type="match status" value="1"/>
</dbReference>
<dbReference type="PANTHER" id="PTHR42978:SF2">
    <property type="entry name" value="102 KBASES UNSTABLE REGION: FROM 1 TO 119443"/>
    <property type="match status" value="1"/>
</dbReference>
<organism evidence="7 8">
    <name type="scientific">Patulibacter medicamentivorans</name>
    <dbReference type="NCBI Taxonomy" id="1097667"/>
    <lineage>
        <taxon>Bacteria</taxon>
        <taxon>Bacillati</taxon>
        <taxon>Actinomycetota</taxon>
        <taxon>Thermoleophilia</taxon>
        <taxon>Solirubrobacterales</taxon>
        <taxon>Patulibacteraceae</taxon>
        <taxon>Patulibacter</taxon>
    </lineage>
</organism>
<keyword evidence="8" id="KW-1185">Reference proteome</keyword>
<proteinExistence type="inferred from homology"/>
<dbReference type="Proteomes" id="UP000005143">
    <property type="component" value="Unassembled WGS sequence"/>
</dbReference>
<keyword evidence="5" id="KW-0862">Zinc</keyword>
<keyword evidence="3" id="KW-0479">Metal-binding</keyword>
<dbReference type="InterPro" id="IPR051013">
    <property type="entry name" value="MBL_superfamily_lactonases"/>
</dbReference>
<keyword evidence="4" id="KW-0378">Hydrolase</keyword>
<dbReference type="AlphaFoldDB" id="H0EAE5"/>
<feature type="domain" description="Metallo-beta-lactamase" evidence="6">
    <location>
        <begin position="38"/>
        <end position="248"/>
    </location>
</feature>
<evidence type="ECO:0000313" key="7">
    <source>
        <dbReference type="EMBL" id="EHN09361.1"/>
    </source>
</evidence>
<dbReference type="GO" id="GO:0046872">
    <property type="term" value="F:metal ion binding"/>
    <property type="evidence" value="ECO:0007669"/>
    <property type="project" value="UniProtKB-KW"/>
</dbReference>
<evidence type="ECO:0000256" key="5">
    <source>
        <dbReference type="ARBA" id="ARBA00022833"/>
    </source>
</evidence>
<dbReference type="GO" id="GO:0016787">
    <property type="term" value="F:hydrolase activity"/>
    <property type="evidence" value="ECO:0007669"/>
    <property type="project" value="UniProtKB-KW"/>
</dbReference>
<evidence type="ECO:0000256" key="4">
    <source>
        <dbReference type="ARBA" id="ARBA00022801"/>
    </source>
</evidence>
<accession>H0EAE5</accession>
<evidence type="ECO:0000256" key="3">
    <source>
        <dbReference type="ARBA" id="ARBA00022723"/>
    </source>
</evidence>
<evidence type="ECO:0000256" key="1">
    <source>
        <dbReference type="ARBA" id="ARBA00001947"/>
    </source>
</evidence>
<dbReference type="PANTHER" id="PTHR42978">
    <property type="entry name" value="QUORUM-QUENCHING LACTONASE YTNP-RELATED-RELATED"/>
    <property type="match status" value="1"/>
</dbReference>
<comment type="cofactor">
    <cofactor evidence="1">
        <name>Zn(2+)</name>
        <dbReference type="ChEBI" id="CHEBI:29105"/>
    </cofactor>
</comment>